<sequence length="116" mass="13734">MEDLRWWRVRLEFGFWKIRAPEGIWRFGDCTKIWKLRDNECIIVELKVESSLLSFMDWKEKKTQSEEIPVVDDAGLGWNSSLGLAVDRLRNRVVVIADVIGNKYSAMEAYDLTMWY</sequence>
<organism evidence="1 2">
    <name type="scientific">Striga asiatica</name>
    <name type="common">Asiatic witchweed</name>
    <name type="synonym">Buchnera asiatica</name>
    <dbReference type="NCBI Taxonomy" id="4170"/>
    <lineage>
        <taxon>Eukaryota</taxon>
        <taxon>Viridiplantae</taxon>
        <taxon>Streptophyta</taxon>
        <taxon>Embryophyta</taxon>
        <taxon>Tracheophyta</taxon>
        <taxon>Spermatophyta</taxon>
        <taxon>Magnoliopsida</taxon>
        <taxon>eudicotyledons</taxon>
        <taxon>Gunneridae</taxon>
        <taxon>Pentapetalae</taxon>
        <taxon>asterids</taxon>
        <taxon>lamiids</taxon>
        <taxon>Lamiales</taxon>
        <taxon>Orobanchaceae</taxon>
        <taxon>Buchnereae</taxon>
        <taxon>Striga</taxon>
    </lineage>
</organism>
<proteinExistence type="predicted"/>
<accession>A0A5A7QKZ5</accession>
<gene>
    <name evidence="1" type="ORF">STAS_23067</name>
</gene>
<comment type="caution">
    <text evidence="1">The sequence shown here is derived from an EMBL/GenBank/DDBJ whole genome shotgun (WGS) entry which is preliminary data.</text>
</comment>
<dbReference type="EMBL" id="BKCP01007404">
    <property type="protein sequence ID" value="GER46073.1"/>
    <property type="molecule type" value="Genomic_DNA"/>
</dbReference>
<name>A0A5A7QKZ5_STRAF</name>
<dbReference type="Proteomes" id="UP000325081">
    <property type="component" value="Unassembled WGS sequence"/>
</dbReference>
<evidence type="ECO:0000313" key="2">
    <source>
        <dbReference type="Proteomes" id="UP000325081"/>
    </source>
</evidence>
<reference evidence="2" key="1">
    <citation type="journal article" date="2019" name="Curr. Biol.">
        <title>Genome Sequence of Striga asiatica Provides Insight into the Evolution of Plant Parasitism.</title>
        <authorList>
            <person name="Yoshida S."/>
            <person name="Kim S."/>
            <person name="Wafula E.K."/>
            <person name="Tanskanen J."/>
            <person name="Kim Y.M."/>
            <person name="Honaas L."/>
            <person name="Yang Z."/>
            <person name="Spallek T."/>
            <person name="Conn C.E."/>
            <person name="Ichihashi Y."/>
            <person name="Cheong K."/>
            <person name="Cui S."/>
            <person name="Der J.P."/>
            <person name="Gundlach H."/>
            <person name="Jiao Y."/>
            <person name="Hori C."/>
            <person name="Ishida J.K."/>
            <person name="Kasahara H."/>
            <person name="Kiba T."/>
            <person name="Kim M.S."/>
            <person name="Koo N."/>
            <person name="Laohavisit A."/>
            <person name="Lee Y.H."/>
            <person name="Lumba S."/>
            <person name="McCourt P."/>
            <person name="Mortimer J.C."/>
            <person name="Mutuku J.M."/>
            <person name="Nomura T."/>
            <person name="Sasaki-Sekimoto Y."/>
            <person name="Seto Y."/>
            <person name="Wang Y."/>
            <person name="Wakatake T."/>
            <person name="Sakakibara H."/>
            <person name="Demura T."/>
            <person name="Yamaguchi S."/>
            <person name="Yoneyama K."/>
            <person name="Manabe R.I."/>
            <person name="Nelson D.C."/>
            <person name="Schulman A.H."/>
            <person name="Timko M.P."/>
            <person name="dePamphilis C.W."/>
            <person name="Choi D."/>
            <person name="Shirasu K."/>
        </authorList>
    </citation>
    <scope>NUCLEOTIDE SEQUENCE [LARGE SCALE GENOMIC DNA]</scope>
    <source>
        <strain evidence="2">cv. UVA1</strain>
    </source>
</reference>
<evidence type="ECO:0000313" key="1">
    <source>
        <dbReference type="EMBL" id="GER46073.1"/>
    </source>
</evidence>
<keyword evidence="2" id="KW-1185">Reference proteome</keyword>
<dbReference type="AlphaFoldDB" id="A0A5A7QKZ5"/>
<protein>
    <submittedName>
        <fullName evidence="1">Calcium-dependent phosphotriesterase superfamily protein</fullName>
    </submittedName>
</protein>